<evidence type="ECO:0000313" key="2">
    <source>
        <dbReference type="EMBL" id="TFB91294.1"/>
    </source>
</evidence>
<feature type="transmembrane region" description="Helical" evidence="1">
    <location>
        <begin position="161"/>
        <end position="179"/>
    </location>
</feature>
<protein>
    <submittedName>
        <fullName evidence="2">Uncharacterized protein</fullName>
    </submittedName>
</protein>
<keyword evidence="3" id="KW-1185">Reference proteome</keyword>
<accession>A0ABY2IHJ3</accession>
<dbReference type="EMBL" id="SOFG01000001">
    <property type="protein sequence ID" value="TFB91294.1"/>
    <property type="molecule type" value="Genomic_DNA"/>
</dbReference>
<feature type="transmembrane region" description="Helical" evidence="1">
    <location>
        <begin position="52"/>
        <end position="75"/>
    </location>
</feature>
<proteinExistence type="predicted"/>
<organism evidence="2 3">
    <name type="scientific">Cryobacterium algoricola</name>
    <dbReference type="NCBI Taxonomy" id="1259183"/>
    <lineage>
        <taxon>Bacteria</taxon>
        <taxon>Bacillati</taxon>
        <taxon>Actinomycetota</taxon>
        <taxon>Actinomycetes</taxon>
        <taxon>Micrococcales</taxon>
        <taxon>Microbacteriaceae</taxon>
        <taxon>Cryobacterium</taxon>
    </lineage>
</organism>
<name>A0ABY2IHJ3_9MICO</name>
<feature type="transmembrane region" description="Helical" evidence="1">
    <location>
        <begin position="95"/>
        <end position="117"/>
    </location>
</feature>
<evidence type="ECO:0000313" key="3">
    <source>
        <dbReference type="Proteomes" id="UP000297608"/>
    </source>
</evidence>
<keyword evidence="1" id="KW-0472">Membrane</keyword>
<reference evidence="2 3" key="1">
    <citation type="submission" date="2019-03" db="EMBL/GenBank/DDBJ databases">
        <title>Genomics of glacier-inhabiting Cryobacterium strains.</title>
        <authorList>
            <person name="Liu Q."/>
            <person name="Xin Y.-H."/>
        </authorList>
    </citation>
    <scope>NUCLEOTIDE SEQUENCE [LARGE SCALE GENOMIC DNA]</scope>
    <source>
        <strain evidence="2 3">MDB2-B</strain>
    </source>
</reference>
<sequence length="197" mass="21226">MDIARWRATTVLIRGGTHNGHRDCALVKGDEFLGVETRRDQLILRLFRIAGLYLLALDMVVVILLFVVAALTGTLPPGQVARGGLFVAYGAHPVFVPSSILFWIGAVAVVASTVTIIRNAPRVALVTPVYAAAAFAGVGMVTLVVGTAFPTAPRWPHDITSAALVVFACAGSLLVARFVDKQQRPTRRRYPRKARNV</sequence>
<feature type="transmembrane region" description="Helical" evidence="1">
    <location>
        <begin position="129"/>
        <end position="149"/>
    </location>
</feature>
<gene>
    <name evidence="2" type="ORF">E3O44_00055</name>
</gene>
<evidence type="ECO:0000256" key="1">
    <source>
        <dbReference type="SAM" id="Phobius"/>
    </source>
</evidence>
<comment type="caution">
    <text evidence="2">The sequence shown here is derived from an EMBL/GenBank/DDBJ whole genome shotgun (WGS) entry which is preliminary data.</text>
</comment>
<keyword evidence="1" id="KW-0812">Transmembrane</keyword>
<dbReference type="Proteomes" id="UP000297608">
    <property type="component" value="Unassembled WGS sequence"/>
</dbReference>
<keyword evidence="1" id="KW-1133">Transmembrane helix</keyword>